<dbReference type="EMBL" id="BPLR01008738">
    <property type="protein sequence ID" value="GIY26822.1"/>
    <property type="molecule type" value="Genomic_DNA"/>
</dbReference>
<reference evidence="1 2" key="1">
    <citation type="submission" date="2021-06" db="EMBL/GenBank/DDBJ databases">
        <title>Caerostris extrusa draft genome.</title>
        <authorList>
            <person name="Kono N."/>
            <person name="Arakawa K."/>
        </authorList>
    </citation>
    <scope>NUCLEOTIDE SEQUENCE [LARGE SCALE GENOMIC DNA]</scope>
</reference>
<dbReference type="AlphaFoldDB" id="A0AAV4S260"/>
<evidence type="ECO:0000313" key="1">
    <source>
        <dbReference type="EMBL" id="GIY26822.1"/>
    </source>
</evidence>
<gene>
    <name evidence="1" type="ORF">CEXT_72851</name>
</gene>
<comment type="caution">
    <text evidence="1">The sequence shown here is derived from an EMBL/GenBank/DDBJ whole genome shotgun (WGS) entry which is preliminary data.</text>
</comment>
<sequence length="95" mass="10734">MKINERGGKTTFAKGRVLCTRQPHTSSSGCGPQMLKRYASSLLLWEGGEERWRVLGGWGRVLQRVFRTRKMPLHQLFASGSSIRLRVGCRMGAQK</sequence>
<organism evidence="1 2">
    <name type="scientific">Caerostris extrusa</name>
    <name type="common">Bark spider</name>
    <name type="synonym">Caerostris bankana</name>
    <dbReference type="NCBI Taxonomy" id="172846"/>
    <lineage>
        <taxon>Eukaryota</taxon>
        <taxon>Metazoa</taxon>
        <taxon>Ecdysozoa</taxon>
        <taxon>Arthropoda</taxon>
        <taxon>Chelicerata</taxon>
        <taxon>Arachnida</taxon>
        <taxon>Araneae</taxon>
        <taxon>Araneomorphae</taxon>
        <taxon>Entelegynae</taxon>
        <taxon>Araneoidea</taxon>
        <taxon>Araneidae</taxon>
        <taxon>Caerostris</taxon>
    </lineage>
</organism>
<name>A0AAV4S260_CAEEX</name>
<accession>A0AAV4S260</accession>
<dbReference type="Proteomes" id="UP001054945">
    <property type="component" value="Unassembled WGS sequence"/>
</dbReference>
<protein>
    <submittedName>
        <fullName evidence="1">Uncharacterized protein</fullName>
    </submittedName>
</protein>
<evidence type="ECO:0000313" key="2">
    <source>
        <dbReference type="Proteomes" id="UP001054945"/>
    </source>
</evidence>
<proteinExistence type="predicted"/>
<keyword evidence="2" id="KW-1185">Reference proteome</keyword>